<gene>
    <name evidence="2" type="ORF">PaG_01511</name>
</gene>
<feature type="compositionally biased region" description="Gly residues" evidence="1">
    <location>
        <begin position="1"/>
        <end position="14"/>
    </location>
</feature>
<proteinExistence type="predicted"/>
<evidence type="ECO:0000313" key="3">
    <source>
        <dbReference type="Proteomes" id="UP000019462"/>
    </source>
</evidence>
<sequence length="174" mass="18730">MRGWANGGAIGPGPLGKPFSASTKSSRVDRYRRRAQKAGGPFLLIGAVTPTPSVHEVQECQRSSHLTEEFSSRTSILHGPPAPPLPKVQTPGSRPLFSTMHPEQEMRFAGLSCLSPWQVRLAAIVTVALTLKLSYSQKRRSHAAKDASQPIVSASHIFPAGGCQVLSNRARRLG</sequence>
<name>W3VRV5_MOEAP</name>
<protein>
    <submittedName>
        <fullName evidence="2">Uncharacterized protein</fullName>
    </submittedName>
</protein>
<reference evidence="2 3" key="1">
    <citation type="journal article" date="2014" name="Genome Announc.">
        <title>Genome sequence of the basidiomycetous fungus Pseudozyma aphidis DSM70725, an efficient producer of biosurfactant mannosylerythritol lipids.</title>
        <authorList>
            <person name="Lorenz S."/>
            <person name="Guenther M."/>
            <person name="Grumaz C."/>
            <person name="Rupp S."/>
            <person name="Zibek S."/>
            <person name="Sohn K."/>
        </authorList>
    </citation>
    <scope>NUCLEOTIDE SEQUENCE [LARGE SCALE GENOMIC DNA]</scope>
    <source>
        <strain evidence="3">ATCC 32657 / CBS 517.83 / DSM 70725 / JCM 10318 / NBRC 10182 / NRRL Y-7954 / St-0401</strain>
    </source>
</reference>
<evidence type="ECO:0000313" key="2">
    <source>
        <dbReference type="EMBL" id="ETS64264.1"/>
    </source>
</evidence>
<feature type="region of interest" description="Disordered" evidence="1">
    <location>
        <begin position="1"/>
        <end position="26"/>
    </location>
</feature>
<comment type="caution">
    <text evidence="2">The sequence shown here is derived from an EMBL/GenBank/DDBJ whole genome shotgun (WGS) entry which is preliminary data.</text>
</comment>
<dbReference type="HOGENOM" id="CLU_1540726_0_0_1"/>
<dbReference type="AlphaFoldDB" id="W3VRV5"/>
<accession>W3VRV5</accession>
<dbReference type="EMBL" id="AWNI01000007">
    <property type="protein sequence ID" value="ETS64264.1"/>
    <property type="molecule type" value="Genomic_DNA"/>
</dbReference>
<evidence type="ECO:0000256" key="1">
    <source>
        <dbReference type="SAM" id="MobiDB-lite"/>
    </source>
</evidence>
<keyword evidence="3" id="KW-1185">Reference proteome</keyword>
<organism evidence="2 3">
    <name type="scientific">Moesziomyces aphidis</name>
    <name type="common">Pseudozyma aphidis</name>
    <dbReference type="NCBI Taxonomy" id="84754"/>
    <lineage>
        <taxon>Eukaryota</taxon>
        <taxon>Fungi</taxon>
        <taxon>Dikarya</taxon>
        <taxon>Basidiomycota</taxon>
        <taxon>Ustilaginomycotina</taxon>
        <taxon>Ustilaginomycetes</taxon>
        <taxon>Ustilaginales</taxon>
        <taxon>Ustilaginaceae</taxon>
        <taxon>Moesziomyces</taxon>
    </lineage>
</organism>
<dbReference type="Proteomes" id="UP000019462">
    <property type="component" value="Unassembled WGS sequence"/>
</dbReference>